<dbReference type="Proteomes" id="UP000241803">
    <property type="component" value="Unassembled WGS sequence"/>
</dbReference>
<comment type="caution">
    <text evidence="3">The sequence shown here is derived from an EMBL/GenBank/DDBJ whole genome shotgun (WGS) entry which is preliminary data.</text>
</comment>
<name>A0A2T3L796_9GAMM</name>
<dbReference type="PANTHER" id="PTHR33823:SF4">
    <property type="entry name" value="GENERAL STRESS PROTEIN 16O"/>
    <property type="match status" value="1"/>
</dbReference>
<dbReference type="EMBL" id="PYOC01000005">
    <property type="protein sequence ID" value="PSV46249.1"/>
    <property type="molecule type" value="Genomic_DNA"/>
</dbReference>
<dbReference type="RefSeq" id="WP_107254312.1">
    <property type="nucleotide sequence ID" value="NZ_PYOC01000005.1"/>
</dbReference>
<dbReference type="PANTHER" id="PTHR33823">
    <property type="entry name" value="RNA POLYMERASE-BINDING TRANSCRIPTION FACTOR DKSA-RELATED"/>
    <property type="match status" value="1"/>
</dbReference>
<keyword evidence="4" id="KW-1185">Reference proteome</keyword>
<organism evidence="3 4">
    <name type="scientific">Photobacterium indicum</name>
    <dbReference type="NCBI Taxonomy" id="81447"/>
    <lineage>
        <taxon>Bacteria</taxon>
        <taxon>Pseudomonadati</taxon>
        <taxon>Pseudomonadota</taxon>
        <taxon>Gammaproteobacteria</taxon>
        <taxon>Vibrionales</taxon>
        <taxon>Vibrionaceae</taxon>
        <taxon>Photobacterium</taxon>
    </lineage>
</organism>
<dbReference type="PROSITE" id="PS51128">
    <property type="entry name" value="ZF_DKSA_2"/>
    <property type="match status" value="1"/>
</dbReference>
<protein>
    <submittedName>
        <fullName evidence="3">Uncharacterized protein</fullName>
    </submittedName>
</protein>
<evidence type="ECO:0000256" key="2">
    <source>
        <dbReference type="SAM" id="Coils"/>
    </source>
</evidence>
<feature type="coiled-coil region" evidence="2">
    <location>
        <begin position="16"/>
        <end position="43"/>
    </location>
</feature>
<keyword evidence="2" id="KW-0175">Coiled coil</keyword>
<dbReference type="SUPFAM" id="SSF109635">
    <property type="entry name" value="DnaK suppressor protein DksA, alpha-hairpin domain"/>
    <property type="match status" value="1"/>
</dbReference>
<evidence type="ECO:0000313" key="3">
    <source>
        <dbReference type="EMBL" id="PSV46249.1"/>
    </source>
</evidence>
<sequence length="121" mass="13750">MEYHAHPDSELSDEQLSQLVNTLTQKQNSLTQQNEELQRLITQKQDCSILDFADAARLKDESLRAAILFDKNQELLQQIARAFVMLKNGRYGVSTVTGESIPIERLLIVPWTSTCIEDIST</sequence>
<evidence type="ECO:0000313" key="4">
    <source>
        <dbReference type="Proteomes" id="UP000241803"/>
    </source>
</evidence>
<dbReference type="AlphaFoldDB" id="A0A2T3L796"/>
<feature type="zinc finger region" description="dksA C4-type" evidence="1">
    <location>
        <begin position="94"/>
        <end position="118"/>
    </location>
</feature>
<evidence type="ECO:0000256" key="1">
    <source>
        <dbReference type="PROSITE-ProRule" id="PRU00510"/>
    </source>
</evidence>
<proteinExistence type="predicted"/>
<reference evidence="3 4" key="1">
    <citation type="submission" date="2018-03" db="EMBL/GenBank/DDBJ databases">
        <title>Whole genome sequencing of Histamine producing bacteria.</title>
        <authorList>
            <person name="Butler K."/>
        </authorList>
    </citation>
    <scope>NUCLEOTIDE SEQUENCE [LARGE SCALE GENOMIC DNA]</scope>
    <source>
        <strain evidence="3 4">ATCC 19614</strain>
    </source>
</reference>
<dbReference type="InterPro" id="IPR037187">
    <property type="entry name" value="DnaK_N"/>
</dbReference>
<dbReference type="Gene3D" id="1.20.120.910">
    <property type="entry name" value="DksA, coiled-coil domain"/>
    <property type="match status" value="1"/>
</dbReference>
<gene>
    <name evidence="3" type="ORF">C9J47_15460</name>
</gene>
<accession>A0A2T3L796</accession>